<evidence type="ECO:0000256" key="1">
    <source>
        <dbReference type="SAM" id="MobiDB-lite"/>
    </source>
</evidence>
<sequence>MNTEQYKARFSEPPVQRSKDDLKEAETRAGRALAYALDIRKFEIELYWKRATYFWAFIAAAFAGYGLTYKTAADHEPWLSLLFSSLGLVFSFTWYLVNRGSKFWQSNWERHVDLLEDITLGPLYKVVAVTEDNCATNPLTSPAQFSVSKLNQILSVFVATVWLLLFTKSILPVSCSLPIDIYKLAILVLTVGSLWLLYSQGRSSTQFSEKGLHERGAKSET</sequence>
<dbReference type="RefSeq" id="WP_170022034.1">
    <property type="nucleotide sequence ID" value="NZ_JABCSC020000003.1"/>
</dbReference>
<feature type="transmembrane region" description="Helical" evidence="2">
    <location>
        <begin position="153"/>
        <end position="173"/>
    </location>
</feature>
<proteinExistence type="predicted"/>
<dbReference type="Pfam" id="PF24838">
    <property type="entry name" value="8xMP"/>
    <property type="match status" value="1"/>
</dbReference>
<gene>
    <name evidence="3" type="ORF">HJ583_011295</name>
</gene>
<dbReference type="EMBL" id="JABCSC020000003">
    <property type="protein sequence ID" value="NSL55611.1"/>
    <property type="molecule type" value="Genomic_DNA"/>
</dbReference>
<keyword evidence="4" id="KW-1185">Reference proteome</keyword>
<accession>A0ABX2IFY1</accession>
<feature type="transmembrane region" description="Helical" evidence="2">
    <location>
        <begin position="51"/>
        <end position="72"/>
    </location>
</feature>
<evidence type="ECO:0000313" key="3">
    <source>
        <dbReference type="EMBL" id="NSL55611.1"/>
    </source>
</evidence>
<feature type="region of interest" description="Disordered" evidence="1">
    <location>
        <begin position="1"/>
        <end position="22"/>
    </location>
</feature>
<feature type="transmembrane region" description="Helical" evidence="2">
    <location>
        <begin position="78"/>
        <end position="97"/>
    </location>
</feature>
<evidence type="ECO:0000256" key="2">
    <source>
        <dbReference type="SAM" id="Phobius"/>
    </source>
</evidence>
<name>A0ABX2IFY1_9RHOO</name>
<feature type="compositionally biased region" description="Basic and acidic residues" evidence="1">
    <location>
        <begin position="1"/>
        <end position="10"/>
    </location>
</feature>
<keyword evidence="2" id="KW-0812">Transmembrane</keyword>
<feature type="transmembrane region" description="Helical" evidence="2">
    <location>
        <begin position="179"/>
        <end position="198"/>
    </location>
</feature>
<keyword evidence="2" id="KW-1133">Transmembrane helix</keyword>
<evidence type="ECO:0000313" key="4">
    <source>
        <dbReference type="Proteomes" id="UP000778523"/>
    </source>
</evidence>
<organism evidence="3 4">
    <name type="scientific">Uliginosibacterium aquaticum</name>
    <dbReference type="NCBI Taxonomy" id="2731212"/>
    <lineage>
        <taxon>Bacteria</taxon>
        <taxon>Pseudomonadati</taxon>
        <taxon>Pseudomonadota</taxon>
        <taxon>Betaproteobacteria</taxon>
        <taxon>Rhodocyclales</taxon>
        <taxon>Zoogloeaceae</taxon>
        <taxon>Uliginosibacterium</taxon>
    </lineage>
</organism>
<keyword evidence="2" id="KW-0472">Membrane</keyword>
<comment type="caution">
    <text evidence="3">The sequence shown here is derived from an EMBL/GenBank/DDBJ whole genome shotgun (WGS) entry which is preliminary data.</text>
</comment>
<reference evidence="3 4" key="1">
    <citation type="submission" date="2020-06" db="EMBL/GenBank/DDBJ databases">
        <title>Draft genome of Uliginosibacterium sp. IMCC34675.</title>
        <authorList>
            <person name="Song J."/>
        </authorList>
    </citation>
    <scope>NUCLEOTIDE SEQUENCE [LARGE SCALE GENOMIC DNA]</scope>
    <source>
        <strain evidence="3 4">IMCC34675</strain>
    </source>
</reference>
<dbReference type="Proteomes" id="UP000778523">
    <property type="component" value="Unassembled WGS sequence"/>
</dbReference>
<dbReference type="InterPro" id="IPR056918">
    <property type="entry name" value="8xMP"/>
</dbReference>
<protein>
    <submittedName>
        <fullName evidence="3">Uncharacterized protein</fullName>
    </submittedName>
</protein>